<reference evidence="1" key="2">
    <citation type="journal article" date="2020" name="Nat. Commun.">
        <title>Large-scale genome sequencing of mycorrhizal fungi provides insights into the early evolution of symbiotic traits.</title>
        <authorList>
            <person name="Miyauchi S."/>
            <person name="Kiss E."/>
            <person name="Kuo A."/>
            <person name="Drula E."/>
            <person name="Kohler A."/>
            <person name="Sanchez-Garcia M."/>
            <person name="Morin E."/>
            <person name="Andreopoulos B."/>
            <person name="Barry K.W."/>
            <person name="Bonito G."/>
            <person name="Buee M."/>
            <person name="Carver A."/>
            <person name="Chen C."/>
            <person name="Cichocki N."/>
            <person name="Clum A."/>
            <person name="Culley D."/>
            <person name="Crous P.W."/>
            <person name="Fauchery L."/>
            <person name="Girlanda M."/>
            <person name="Hayes R.D."/>
            <person name="Keri Z."/>
            <person name="LaButti K."/>
            <person name="Lipzen A."/>
            <person name="Lombard V."/>
            <person name="Magnuson J."/>
            <person name="Maillard F."/>
            <person name="Murat C."/>
            <person name="Nolan M."/>
            <person name="Ohm R.A."/>
            <person name="Pangilinan J."/>
            <person name="Pereira M.F."/>
            <person name="Perotto S."/>
            <person name="Peter M."/>
            <person name="Pfister S."/>
            <person name="Riley R."/>
            <person name="Sitrit Y."/>
            <person name="Stielow J.B."/>
            <person name="Szollosi G."/>
            <person name="Zifcakova L."/>
            <person name="Stursova M."/>
            <person name="Spatafora J.W."/>
            <person name="Tedersoo L."/>
            <person name="Vaario L.M."/>
            <person name="Yamada A."/>
            <person name="Yan M."/>
            <person name="Wang P."/>
            <person name="Xu J."/>
            <person name="Bruns T."/>
            <person name="Baldrian P."/>
            <person name="Vilgalys R."/>
            <person name="Dunand C."/>
            <person name="Henrissat B."/>
            <person name="Grigoriev I.V."/>
            <person name="Hibbett D."/>
            <person name="Nagy L.G."/>
            <person name="Martin F.M."/>
        </authorList>
    </citation>
    <scope>NUCLEOTIDE SEQUENCE</scope>
    <source>
        <strain evidence="1">P2</strain>
    </source>
</reference>
<proteinExistence type="predicted"/>
<keyword evidence="2" id="KW-1185">Reference proteome</keyword>
<accession>A0ACB6ZF38</accession>
<organism evidence="1 2">
    <name type="scientific">Thelephora ganbajun</name>
    <name type="common">Ganba fungus</name>
    <dbReference type="NCBI Taxonomy" id="370292"/>
    <lineage>
        <taxon>Eukaryota</taxon>
        <taxon>Fungi</taxon>
        <taxon>Dikarya</taxon>
        <taxon>Basidiomycota</taxon>
        <taxon>Agaricomycotina</taxon>
        <taxon>Agaricomycetes</taxon>
        <taxon>Thelephorales</taxon>
        <taxon>Thelephoraceae</taxon>
        <taxon>Thelephora</taxon>
    </lineage>
</organism>
<gene>
    <name evidence="1" type="ORF">BDM02DRAFT_3187680</name>
</gene>
<sequence>MIPPGPLRQLHGLDRTSPQFRKQLSNLLRGDEYQNVVPGLQGEDLVWLVEYLNSVLGGISDPPSLEFKEFLHELGNICGVKGALPGSCMFLDTLPDVSIPFASGSTLDGSRLRIKRVKIHANGQLQKVKQAFHEVAVVWKHLAHPNIAPLLGVTIDPLQFISDRISGENLMEYIASHPDANKVTLLSDVAQGLNYLHSCDVIHGGLKGSSILVESTGRVQITDIGLVMVTQNLDSIRGASAEHEDSARWIAPEILDDRGTYSKEVDVFSFAMVTIEVFTGAVPFSDKSPHEVIVAIVGGERPLRPTDPTLTSSLWTLTQRCWNREAHLRPQTPQILRAYGIPVWKPLIDCPFAMDERISLITTIFSDSTETEVVKCLRGDDAQSFVDVIDEILDTLAPRLRRRCLSTLCRICGHQALLPRSVQIPLCYDRMNPPLYHGGYAEVWKGEHQGREVAVKVLKVYLTSDLDKITRRFCKEVMTWKALCHPNVLPLLGVTMGNKQFTMVSEWMANGNINEFVKARRDVNRFELLKDVARGLIYMHGEGMIHGDLKGANILIDKHERACLADFGLTAIVVDPAYPTTSGSSTTAGTPRWMSPERLNPNKFGLKDSRPTKESDCYAFGMAILEVLGGQVPFTRDCNDLMVMQKVLEGEHPGKPHGAERALFTDDLWRTLKVCWSPQPKDRPTIEAVLECLAGVSMAWQPLPPCTDGDVQLDTDEELFFTASYSSDQTIPQVGDQPPLLPPSHPCSTPVDYQACTGPIPPTDPLQRLYDLDRTSPEFPNHLTDILLEEDCVNLIQNLPYEDSRPFVESWTASTLPPAFFYHRLVKLWRARGFEKVLSTPNIPSDIFLDKSDRPTASGTGAKSRERTVKEFSSVGFGLRKGVSSKEEDIYRPPQSDRAVVPPTPRMMLSPSTFKVSDTMSSLPSVERLKAGDFDLDELVKKLTEALADELQRNEILQLRGDNAVLVIECLDNIISSESFRSNSDIQTRSRVFSTISRLSRGCQYLPRSYWIDPSSIALPDGPHASGTSAEVYQGKQSGEFVAVKVLRASNQESPMKLKKRFCKEAIVWKHLSCPYILKLNGVFYHNGVPAIVTPWMSHGNVTEYLKNNPEANRLRLLLGVIKGVKYLHSCNIAHGDIKAPNILISGDTSPRALLADFGFTRITTISVRMSSEEQGTVSFMAPELLFSDKFGLAKAVPSKEADIYALGMTAYQVLTGEWPFFPKRELEVMIAVISDERPPKPENAEEIGLTEAMWDLLGKCWREDRTKRPNISEILGKFREVTSERGTANSTIEVVGPRPGIAGNRNSILTKLDWRMIPASCGPETDRGSSTPAVTAPSSLYDYLDQDEISEAKENTPTTSNNAAKRNRPTIQTNYPTKGKLAVKKPETGKTSVVDPASPTVVPGCFPQEVRTKSKGKEVWNRVKQIVVRSASL</sequence>
<reference evidence="1" key="1">
    <citation type="submission" date="2019-10" db="EMBL/GenBank/DDBJ databases">
        <authorList>
            <consortium name="DOE Joint Genome Institute"/>
            <person name="Kuo A."/>
            <person name="Miyauchi S."/>
            <person name="Kiss E."/>
            <person name="Drula E."/>
            <person name="Kohler A."/>
            <person name="Sanchez-Garcia M."/>
            <person name="Andreopoulos B."/>
            <person name="Barry K.W."/>
            <person name="Bonito G."/>
            <person name="Buee M."/>
            <person name="Carver A."/>
            <person name="Chen C."/>
            <person name="Cichocki N."/>
            <person name="Clum A."/>
            <person name="Culley D."/>
            <person name="Crous P.W."/>
            <person name="Fauchery L."/>
            <person name="Girlanda M."/>
            <person name="Hayes R."/>
            <person name="Keri Z."/>
            <person name="Labutti K."/>
            <person name="Lipzen A."/>
            <person name="Lombard V."/>
            <person name="Magnuson J."/>
            <person name="Maillard F."/>
            <person name="Morin E."/>
            <person name="Murat C."/>
            <person name="Nolan M."/>
            <person name="Ohm R."/>
            <person name="Pangilinan J."/>
            <person name="Pereira M."/>
            <person name="Perotto S."/>
            <person name="Peter M."/>
            <person name="Riley R."/>
            <person name="Sitrit Y."/>
            <person name="Stielow B."/>
            <person name="Szollosi G."/>
            <person name="Zifcakova L."/>
            <person name="Stursova M."/>
            <person name="Spatafora J.W."/>
            <person name="Tedersoo L."/>
            <person name="Vaario L.-M."/>
            <person name="Yamada A."/>
            <person name="Yan M."/>
            <person name="Wang P."/>
            <person name="Xu J."/>
            <person name="Bruns T."/>
            <person name="Baldrian P."/>
            <person name="Vilgalys R."/>
            <person name="Henrissat B."/>
            <person name="Grigoriev I.V."/>
            <person name="Hibbett D."/>
            <person name="Nagy L.G."/>
            <person name="Martin F.M."/>
        </authorList>
    </citation>
    <scope>NUCLEOTIDE SEQUENCE</scope>
    <source>
        <strain evidence="1">P2</strain>
    </source>
</reference>
<evidence type="ECO:0000313" key="1">
    <source>
        <dbReference type="EMBL" id="KAF9647776.1"/>
    </source>
</evidence>
<comment type="caution">
    <text evidence="1">The sequence shown here is derived from an EMBL/GenBank/DDBJ whole genome shotgun (WGS) entry which is preliminary data.</text>
</comment>
<protein>
    <submittedName>
        <fullName evidence="1">Kinase-like protein</fullName>
    </submittedName>
</protein>
<dbReference type="Proteomes" id="UP000886501">
    <property type="component" value="Unassembled WGS sequence"/>
</dbReference>
<dbReference type="EMBL" id="MU118026">
    <property type="protein sequence ID" value="KAF9647776.1"/>
    <property type="molecule type" value="Genomic_DNA"/>
</dbReference>
<name>A0ACB6ZF38_THEGA</name>
<evidence type="ECO:0000313" key="2">
    <source>
        <dbReference type="Proteomes" id="UP000886501"/>
    </source>
</evidence>